<evidence type="ECO:0000256" key="2">
    <source>
        <dbReference type="ARBA" id="ARBA00022679"/>
    </source>
</evidence>
<proteinExistence type="inferred from homology"/>
<dbReference type="PROSITE" id="PS00113">
    <property type="entry name" value="ADENYLATE_KINASE"/>
    <property type="match status" value="1"/>
</dbReference>
<dbReference type="NCBIfam" id="TIGR01351">
    <property type="entry name" value="adk"/>
    <property type="match status" value="1"/>
</dbReference>
<evidence type="ECO:0000313" key="8">
    <source>
        <dbReference type="EMBL" id="SPQ99733.1"/>
    </source>
</evidence>
<keyword evidence="9" id="KW-1185">Reference proteome</keyword>
<evidence type="ECO:0000259" key="6">
    <source>
        <dbReference type="Pfam" id="PF05191"/>
    </source>
</evidence>
<dbReference type="PANTHER" id="PTHR23359">
    <property type="entry name" value="NUCLEOTIDE KINASE"/>
    <property type="match status" value="1"/>
</dbReference>
<evidence type="ECO:0000256" key="5">
    <source>
        <dbReference type="RuleBase" id="RU003330"/>
    </source>
</evidence>
<evidence type="ECO:0000313" key="7">
    <source>
        <dbReference type="EMBL" id="CEP03776.1"/>
    </source>
</evidence>
<reference evidence="8 10" key="2">
    <citation type="submission" date="2018-03" db="EMBL/GenBank/DDBJ databases">
        <authorList>
            <person name="Fogelqvist J."/>
        </authorList>
    </citation>
    <scope>NUCLEOTIDE SEQUENCE [LARGE SCALE GENOMIC DNA]</scope>
</reference>
<feature type="domain" description="Adenylate kinase active site lid" evidence="6">
    <location>
        <begin position="125"/>
        <end position="170"/>
    </location>
</feature>
<dbReference type="Proteomes" id="UP000290189">
    <property type="component" value="Unassembled WGS sequence"/>
</dbReference>
<keyword evidence="4 5" id="KW-0418">Kinase</keyword>
<dbReference type="InterPro" id="IPR006259">
    <property type="entry name" value="Adenyl_kin_sub"/>
</dbReference>
<dbReference type="GO" id="GO:0005524">
    <property type="term" value="F:ATP binding"/>
    <property type="evidence" value="ECO:0007669"/>
    <property type="project" value="InterPro"/>
</dbReference>
<dbReference type="AlphaFoldDB" id="A0A0G4J8Z1"/>
<dbReference type="PRINTS" id="PR00094">
    <property type="entry name" value="ADENYLTKNASE"/>
</dbReference>
<dbReference type="Pfam" id="PF05191">
    <property type="entry name" value="ADK_lid"/>
    <property type="match status" value="1"/>
</dbReference>
<keyword evidence="8" id="KW-0496">Mitochondrion</keyword>
<evidence type="ECO:0000256" key="1">
    <source>
        <dbReference type="ARBA" id="ARBA00007220"/>
    </source>
</evidence>
<protein>
    <recommendedName>
        <fullName evidence="6">Adenylate kinase active site lid domain-containing protein</fullName>
    </recommendedName>
</protein>
<organism evidence="7 9">
    <name type="scientific">Plasmodiophora brassicae</name>
    <name type="common">Clubroot disease agent</name>
    <dbReference type="NCBI Taxonomy" id="37360"/>
    <lineage>
        <taxon>Eukaryota</taxon>
        <taxon>Sar</taxon>
        <taxon>Rhizaria</taxon>
        <taxon>Endomyxa</taxon>
        <taxon>Phytomyxea</taxon>
        <taxon>Plasmodiophorida</taxon>
        <taxon>Plasmodiophoridae</taxon>
        <taxon>Plasmodiophora</taxon>
    </lineage>
</organism>
<dbReference type="Pfam" id="PF00406">
    <property type="entry name" value="ADK"/>
    <property type="match status" value="1"/>
</dbReference>
<dbReference type="EMBL" id="OVEO01000012">
    <property type="protein sequence ID" value="SPQ99733.1"/>
    <property type="molecule type" value="Genomic_DNA"/>
</dbReference>
<name>A0A0G4J8Z1_PLABS</name>
<dbReference type="HAMAP" id="MF_00235">
    <property type="entry name" value="Adenylate_kinase_Adk"/>
    <property type="match status" value="1"/>
</dbReference>
<dbReference type="Gene3D" id="3.40.50.300">
    <property type="entry name" value="P-loop containing nucleotide triphosphate hydrolases"/>
    <property type="match status" value="1"/>
</dbReference>
<dbReference type="EMBL" id="CDSF01000155">
    <property type="protein sequence ID" value="CEP03776.1"/>
    <property type="molecule type" value="Genomic_DNA"/>
</dbReference>
<accession>A0A0G4J8Z1</accession>
<dbReference type="InterPro" id="IPR036193">
    <property type="entry name" value="ADK_active_lid_dom_sf"/>
</dbReference>
<dbReference type="InterPro" id="IPR000850">
    <property type="entry name" value="Adenylat/UMP-CMP_kin"/>
</dbReference>
<sequence length="235" mass="26136">MKPLRPRALVLLGAPGVGKGTYATLLSAWLGIEHISTGDAIRKLIRDGSPQGMVYKKYVDNGELLPNVMMKPLLAELLAGKKDVIMDGFPREASQVAMLDTVAEIRAVLLLTLRRDVLIEKVVKRRVCTGCSKIYNLADIKLGTMRMPPMPPKVAGVCDDCHGRVVQRNDDALAVVLKRLHDYDAKHEPIVEEYLKRDVVIPFELTGGKKEMWPDIQELFREKGLAPESEITAKL</sequence>
<evidence type="ECO:0000313" key="9">
    <source>
        <dbReference type="Proteomes" id="UP000039324"/>
    </source>
</evidence>
<geneLocation type="mitochondrion" evidence="8"/>
<reference evidence="7 9" key="1">
    <citation type="submission" date="2015-02" db="EMBL/GenBank/DDBJ databases">
        <authorList>
            <person name="Chooi Y.-H."/>
        </authorList>
    </citation>
    <scope>NUCLEOTIDE SEQUENCE [LARGE SCALE GENOMIC DNA]</scope>
    <source>
        <strain evidence="7">E3</strain>
    </source>
</reference>
<dbReference type="Proteomes" id="UP000039324">
    <property type="component" value="Unassembled WGS sequence"/>
</dbReference>
<dbReference type="SUPFAM" id="SSF52540">
    <property type="entry name" value="P-loop containing nucleoside triphosphate hydrolases"/>
    <property type="match status" value="1"/>
</dbReference>
<gene>
    <name evidence="7" type="ORF">PBRA_003383</name>
    <name evidence="8" type="ORF">PLBR_LOCUS6948</name>
</gene>
<dbReference type="OMA" id="SCTMLIC"/>
<dbReference type="GO" id="GO:0004017">
    <property type="term" value="F:AMP kinase activity"/>
    <property type="evidence" value="ECO:0007669"/>
    <property type="project" value="InterPro"/>
</dbReference>
<dbReference type="STRING" id="37360.A0A0G4J8Z1"/>
<dbReference type="InterPro" id="IPR033690">
    <property type="entry name" value="Adenylat_kinase_CS"/>
</dbReference>
<dbReference type="OrthoDB" id="439792at2759"/>
<evidence type="ECO:0000313" key="10">
    <source>
        <dbReference type="Proteomes" id="UP000290189"/>
    </source>
</evidence>
<evidence type="ECO:0000256" key="4">
    <source>
        <dbReference type="ARBA" id="ARBA00022777"/>
    </source>
</evidence>
<evidence type="ECO:0000256" key="3">
    <source>
        <dbReference type="ARBA" id="ARBA00022741"/>
    </source>
</evidence>
<dbReference type="SUPFAM" id="SSF57774">
    <property type="entry name" value="Microbial and mitochondrial ADK, insert 'zinc finger' domain"/>
    <property type="match status" value="1"/>
</dbReference>
<comment type="similarity">
    <text evidence="1 5">Belongs to the adenylate kinase family.</text>
</comment>
<keyword evidence="3" id="KW-0547">Nucleotide-binding</keyword>
<keyword evidence="2 5" id="KW-0808">Transferase</keyword>
<dbReference type="CDD" id="cd01428">
    <property type="entry name" value="ADK"/>
    <property type="match status" value="1"/>
</dbReference>
<dbReference type="InterPro" id="IPR027417">
    <property type="entry name" value="P-loop_NTPase"/>
</dbReference>
<dbReference type="InterPro" id="IPR007862">
    <property type="entry name" value="Adenylate_kinase_lid-dom"/>
</dbReference>